<dbReference type="Proteomes" id="UP001642464">
    <property type="component" value="Unassembled WGS sequence"/>
</dbReference>
<gene>
    <name evidence="2" type="ORF">SCF082_LOCUS46810</name>
</gene>
<feature type="region of interest" description="Disordered" evidence="1">
    <location>
        <begin position="933"/>
        <end position="960"/>
    </location>
</feature>
<organism evidence="2 3">
    <name type="scientific">Durusdinium trenchii</name>
    <dbReference type="NCBI Taxonomy" id="1381693"/>
    <lineage>
        <taxon>Eukaryota</taxon>
        <taxon>Sar</taxon>
        <taxon>Alveolata</taxon>
        <taxon>Dinophyceae</taxon>
        <taxon>Suessiales</taxon>
        <taxon>Symbiodiniaceae</taxon>
        <taxon>Durusdinium</taxon>
    </lineage>
</organism>
<keyword evidence="3" id="KW-1185">Reference proteome</keyword>
<evidence type="ECO:0000313" key="3">
    <source>
        <dbReference type="Proteomes" id="UP001642464"/>
    </source>
</evidence>
<accession>A0ABP0RL84</accession>
<evidence type="ECO:0000256" key="1">
    <source>
        <dbReference type="SAM" id="MobiDB-lite"/>
    </source>
</evidence>
<comment type="caution">
    <text evidence="2">The sequence shown here is derived from an EMBL/GenBank/DDBJ whole genome shotgun (WGS) entry which is preliminary data.</text>
</comment>
<reference evidence="2 3" key="1">
    <citation type="submission" date="2024-02" db="EMBL/GenBank/DDBJ databases">
        <authorList>
            <person name="Chen Y."/>
            <person name="Shah S."/>
            <person name="Dougan E. K."/>
            <person name="Thang M."/>
            <person name="Chan C."/>
        </authorList>
    </citation>
    <scope>NUCLEOTIDE SEQUENCE [LARGE SCALE GENOMIC DNA]</scope>
</reference>
<dbReference type="EMBL" id="CAXAMM010041562">
    <property type="protein sequence ID" value="CAK9099981.1"/>
    <property type="molecule type" value="Genomic_DNA"/>
</dbReference>
<name>A0ABP0RL84_9DINO</name>
<feature type="non-terminal residue" evidence="2">
    <location>
        <position position="1"/>
    </location>
</feature>
<evidence type="ECO:0000313" key="2">
    <source>
        <dbReference type="EMBL" id="CAK9099981.1"/>
    </source>
</evidence>
<protein>
    <submittedName>
        <fullName evidence="2">LINE-1 retrotransposable element ORF2 protein</fullName>
    </submittedName>
</protein>
<sequence>SCASAMGSDAEKLIIHVSLPSGRSVALSAPASSSVLEFETATKQSLKLQFLELIHTDGSKLSTAGSLQDAFASFVVTGFPSFFCPQDVKDFLEGNGSLTEMSKLFPSPSSGKVIDFMLNKSVDWQSTWQPDPLATVEKEAGTAVKRAHDESRKKFFKTHDVIEVPRFHEEDAKRYKSDRGEFLRRLLCRIVFVSMVCGLAELVAMSVSEWDAFARVAFRDGYYAYHVSGTQFLALWVSRSVWVNFYTPPEHAEVGVEALGSLWGSLALDLQSWVLAGDANQLASDGVLGRFLSQRGGALCGDCLEPSRWEGNRCVDWCFCRSSREHFRHLGFNTEIKFSDHKGFWIGADLSFQDNWIGRLKPAPKWFKPVGVPLDLWRKALEQAWRQVWACDGHDLQQLMHVGEQGDNQEHVQAEWDLFVRLLTNCFEFAIQSLKRSVSDEDGVNALDRLSQQGGVAQKGQLAKHQWVRPVLRGAGDPLAGESLRRARRRLARLHELRQFICRRGYVPLTLFHKLWKGSAVPTSAQDILAMAQTEISELQRSQSRMEAQLRDRRLREWKASLSEGTFGALGKWIKGKQMVCRKVTLVQQGVEAETHEQSARFIREHWESVWSEGRLANPALSRQLASDFGFRPAGHWVGPSASDLHRALLHCKGSAGPDQWHSAEVKHLPFDAVQVWWTLTQRWLRSGSVPMQLTESRMVNLAKEGKVSGDGSLDPAATRPISVLSVFWRAFAAALLQTEDVQDWVSQSLDERVACRKAGLTTEALIARLQALYADQDGYIVSLDWSAAYDRLSPVLWLPLAYGRLSLTLVMMLSEAKTFNSFLTFYGIRQEDPRLQHAVTTLGRDSLVLGSPPRVPEKVEQRAAPAGENSLFSFTPLRPRNLSYSSCDTTRLEEAIAQVAAQAFAEKAAYALTVVISVADTGNEEGTDMMKVHLKPTGDSDSSEGPQRPAQPVTVPSVPSVPSVPRKAWMVGSERAWPRYAGGGRWKISSQLCFFMEDR</sequence>
<proteinExistence type="predicted"/>